<dbReference type="RefSeq" id="WP_188838742.1">
    <property type="nucleotide sequence ID" value="NZ_BMHI01000006.1"/>
</dbReference>
<organism evidence="1 2">
    <name type="scientific">Flexivirga endophytica</name>
    <dbReference type="NCBI Taxonomy" id="1849103"/>
    <lineage>
        <taxon>Bacteria</taxon>
        <taxon>Bacillati</taxon>
        <taxon>Actinomycetota</taxon>
        <taxon>Actinomycetes</taxon>
        <taxon>Micrococcales</taxon>
        <taxon>Dermacoccaceae</taxon>
        <taxon>Flexivirga</taxon>
    </lineage>
</organism>
<dbReference type="EMBL" id="BMHI01000006">
    <property type="protein sequence ID" value="GGB44228.1"/>
    <property type="molecule type" value="Genomic_DNA"/>
</dbReference>
<dbReference type="Pfam" id="PF10604">
    <property type="entry name" value="Polyketide_cyc2"/>
    <property type="match status" value="1"/>
</dbReference>
<comment type="caution">
    <text evidence="1">The sequence shown here is derived from an EMBL/GenBank/DDBJ whole genome shotgun (WGS) entry which is preliminary data.</text>
</comment>
<evidence type="ECO:0000313" key="1">
    <source>
        <dbReference type="EMBL" id="GGB44228.1"/>
    </source>
</evidence>
<gene>
    <name evidence="1" type="ORF">GCM10011492_39130</name>
</gene>
<protein>
    <recommendedName>
        <fullName evidence="3">Polyketide cyclase</fullName>
    </recommendedName>
</protein>
<accession>A0A916TJC3</accession>
<dbReference type="Proteomes" id="UP000636793">
    <property type="component" value="Unassembled WGS sequence"/>
</dbReference>
<dbReference type="Gene3D" id="3.30.530.20">
    <property type="match status" value="1"/>
</dbReference>
<proteinExistence type="predicted"/>
<sequence>MTATEETKVVSATLEMAAPAPTIFEVIADPSRQPAWDGNDNLAEAAPGQRVHGVGEIFRTRLTNDSIRDNLVVEFEEGRRIAWCPSNEGQPPAGHLWRWELEQVDESRTLVTHTYDWSQLHDAKRVERARSTTPDKLSASLEKLAATVESV</sequence>
<reference evidence="1" key="2">
    <citation type="submission" date="2020-09" db="EMBL/GenBank/DDBJ databases">
        <authorList>
            <person name="Sun Q."/>
            <person name="Zhou Y."/>
        </authorList>
    </citation>
    <scope>NUCLEOTIDE SEQUENCE</scope>
    <source>
        <strain evidence="1">CGMCC 1.15085</strain>
    </source>
</reference>
<evidence type="ECO:0008006" key="3">
    <source>
        <dbReference type="Google" id="ProtNLM"/>
    </source>
</evidence>
<dbReference type="InterPro" id="IPR023393">
    <property type="entry name" value="START-like_dom_sf"/>
</dbReference>
<name>A0A916TJC3_9MICO</name>
<evidence type="ECO:0000313" key="2">
    <source>
        <dbReference type="Proteomes" id="UP000636793"/>
    </source>
</evidence>
<dbReference type="SUPFAM" id="SSF55961">
    <property type="entry name" value="Bet v1-like"/>
    <property type="match status" value="1"/>
</dbReference>
<dbReference type="AlphaFoldDB" id="A0A916TJC3"/>
<reference evidence="1" key="1">
    <citation type="journal article" date="2014" name="Int. J. Syst. Evol. Microbiol.">
        <title>Complete genome sequence of Corynebacterium casei LMG S-19264T (=DSM 44701T), isolated from a smear-ripened cheese.</title>
        <authorList>
            <consortium name="US DOE Joint Genome Institute (JGI-PGF)"/>
            <person name="Walter F."/>
            <person name="Albersmeier A."/>
            <person name="Kalinowski J."/>
            <person name="Ruckert C."/>
        </authorList>
    </citation>
    <scope>NUCLEOTIDE SEQUENCE</scope>
    <source>
        <strain evidence="1">CGMCC 1.15085</strain>
    </source>
</reference>
<dbReference type="InterPro" id="IPR019587">
    <property type="entry name" value="Polyketide_cyclase/dehydratase"/>
</dbReference>
<keyword evidence="2" id="KW-1185">Reference proteome</keyword>